<feature type="non-terminal residue" evidence="2">
    <location>
        <position position="1"/>
    </location>
</feature>
<dbReference type="Proteomes" id="UP000321570">
    <property type="component" value="Unassembled WGS sequence"/>
</dbReference>
<gene>
    <name evidence="2" type="ORF">WMSIL1_LOCUS9606</name>
</gene>
<dbReference type="EMBL" id="CABIJS010000399">
    <property type="protein sequence ID" value="VUZ50768.1"/>
    <property type="molecule type" value="Genomic_DNA"/>
</dbReference>
<organism evidence="2 3">
    <name type="scientific">Hymenolepis diminuta</name>
    <name type="common">Rat tapeworm</name>
    <dbReference type="NCBI Taxonomy" id="6216"/>
    <lineage>
        <taxon>Eukaryota</taxon>
        <taxon>Metazoa</taxon>
        <taxon>Spiralia</taxon>
        <taxon>Lophotrochozoa</taxon>
        <taxon>Platyhelminthes</taxon>
        <taxon>Cestoda</taxon>
        <taxon>Eucestoda</taxon>
        <taxon>Cyclophyllidea</taxon>
        <taxon>Hymenolepididae</taxon>
        <taxon>Hymenolepis</taxon>
    </lineage>
</organism>
<evidence type="ECO:0000313" key="3">
    <source>
        <dbReference type="Proteomes" id="UP000321570"/>
    </source>
</evidence>
<evidence type="ECO:0000256" key="1">
    <source>
        <dbReference type="SAM" id="MobiDB-lite"/>
    </source>
</evidence>
<feature type="region of interest" description="Disordered" evidence="1">
    <location>
        <begin position="43"/>
        <end position="67"/>
    </location>
</feature>
<reference evidence="2 3" key="1">
    <citation type="submission" date="2019-07" db="EMBL/GenBank/DDBJ databases">
        <authorList>
            <person name="Jastrzebski P J."/>
            <person name="Paukszto L."/>
            <person name="Jastrzebski P J."/>
        </authorList>
    </citation>
    <scope>NUCLEOTIDE SEQUENCE [LARGE SCALE GENOMIC DNA]</scope>
    <source>
        <strain evidence="2 3">WMS-il1</strain>
    </source>
</reference>
<name>A0A564YVR4_HYMDI</name>
<proteinExistence type="predicted"/>
<accession>A0A564YVR4</accession>
<feature type="non-terminal residue" evidence="2">
    <location>
        <position position="113"/>
    </location>
</feature>
<dbReference type="AlphaFoldDB" id="A0A564YVR4"/>
<evidence type="ECO:0000313" key="2">
    <source>
        <dbReference type="EMBL" id="VUZ50768.1"/>
    </source>
</evidence>
<sequence length="113" mass="13506">EKDVEEPTRSNDILHKLNTRNRELLNQLLVLLSVHLDSKQEMEQRGFDCRPFGGPKTPPTPNESQISYSSIQINKHSHQEMSIGSILEERRREHRRYEEIYLRTSPYTRRYKK</sequence>
<keyword evidence="3" id="KW-1185">Reference proteome</keyword>
<protein>
    <submittedName>
        <fullName evidence="2">Uncharacterized protein</fullName>
    </submittedName>
</protein>